<organism evidence="8 9">
    <name type="scientific">Achlya hypogyna</name>
    <name type="common">Oomycete</name>
    <name type="synonym">Protoachlya hypogyna</name>
    <dbReference type="NCBI Taxonomy" id="1202772"/>
    <lineage>
        <taxon>Eukaryota</taxon>
        <taxon>Sar</taxon>
        <taxon>Stramenopiles</taxon>
        <taxon>Oomycota</taxon>
        <taxon>Saprolegniomycetes</taxon>
        <taxon>Saprolegniales</taxon>
        <taxon>Achlyaceae</taxon>
        <taxon>Achlya</taxon>
    </lineage>
</organism>
<dbReference type="InterPro" id="IPR039309">
    <property type="entry name" value="BT1"/>
</dbReference>
<feature type="transmembrane region" description="Helical" evidence="7">
    <location>
        <begin position="524"/>
        <end position="549"/>
    </location>
</feature>
<evidence type="ECO:0000256" key="2">
    <source>
        <dbReference type="ARBA" id="ARBA00007015"/>
    </source>
</evidence>
<evidence type="ECO:0000256" key="6">
    <source>
        <dbReference type="ARBA" id="ARBA00023136"/>
    </source>
</evidence>
<keyword evidence="6 7" id="KW-0472">Membrane</keyword>
<dbReference type="EMBL" id="JNBR01000124">
    <property type="protein sequence ID" value="OQR96952.1"/>
    <property type="molecule type" value="Genomic_DNA"/>
</dbReference>
<sequence>MQKDNHLDKLDLEERVSYIASNTPADKEAYLDLKTPGELEDGALVEGGALNLYSREAFALFAQYAAIGIIYGMIPQLMYPIFNNYLNMEGYQTASYGVLVTTGWSFKVFFGMLSDCVPIFGYRRKSWMIIGWTITLVCLAVMTFMSLGAPYCDGRGPVDCSKVTHLTANDTEAVWFNKDAPSRGSTFIILSMLVSVGYVVADCAADAMVVMYAQREPHAIRGRIQTAIYTVRTLTGILAQVVVAFFLNGKEYGGDFDWAVGPNVPYAICLVPCVLVIISTIFIQVEPKCQVIPFSQWIANFWALLQKRVMWQICAYRFIANSFQAIGATPATPIALKWAGVTPLNDSLSGVIGNLIFSGVLIVVGKWGLNWNWRWTIAAGTLGVIAVDGLVTFITIWKVYRNQWFYTGVALADNVPGGIRFIISTYCAVEIADLGNEGTTYGLVTTINNLASPFASVIYKYIDSYFDVTQKDIISDTDHVRMEVTYCFLISYGCKIASLFWLFMLPPQKAEMQALKKRGGQSKLAGVLLIVLFFGAIGFSLTSNIMAIYPSTKCYRIAGGKGTKNGSCLVPT</sequence>
<evidence type="ECO:0000256" key="7">
    <source>
        <dbReference type="SAM" id="Phobius"/>
    </source>
</evidence>
<protein>
    <submittedName>
        <fullName evidence="8">Folate-Biopterin Transporter (FBT) family</fullName>
    </submittedName>
</protein>
<dbReference type="AlphaFoldDB" id="A0A1V9ZG32"/>
<dbReference type="PANTHER" id="PTHR31585:SF5">
    <property type="entry name" value="RNA-BINDING S4 DOMAIN-CONTAINING PROTEIN"/>
    <property type="match status" value="1"/>
</dbReference>
<proteinExistence type="inferred from homology"/>
<feature type="transmembrane region" description="Helical" evidence="7">
    <location>
        <begin position="94"/>
        <end position="114"/>
    </location>
</feature>
<evidence type="ECO:0000313" key="8">
    <source>
        <dbReference type="EMBL" id="OQR96952.1"/>
    </source>
</evidence>
<evidence type="ECO:0000256" key="5">
    <source>
        <dbReference type="ARBA" id="ARBA00022989"/>
    </source>
</evidence>
<comment type="caution">
    <text evidence="8">The sequence shown here is derived from an EMBL/GenBank/DDBJ whole genome shotgun (WGS) entry which is preliminary data.</text>
</comment>
<feature type="transmembrane region" description="Helical" evidence="7">
    <location>
        <begin position="351"/>
        <end position="369"/>
    </location>
</feature>
<evidence type="ECO:0000256" key="4">
    <source>
        <dbReference type="ARBA" id="ARBA00022692"/>
    </source>
</evidence>
<evidence type="ECO:0000313" key="9">
    <source>
        <dbReference type="Proteomes" id="UP000243579"/>
    </source>
</evidence>
<feature type="transmembrane region" description="Helical" evidence="7">
    <location>
        <begin position="375"/>
        <end position="397"/>
    </location>
</feature>
<comment type="similarity">
    <text evidence="2">Belongs to the major facilitator superfamily. Folate-biopterin transporter (TC 2.A.71) family.</text>
</comment>
<accession>A0A1V9ZG32</accession>
<dbReference type="Proteomes" id="UP000243579">
    <property type="component" value="Unassembled WGS sequence"/>
</dbReference>
<comment type="subcellular location">
    <subcellularLocation>
        <location evidence="1">Membrane</location>
        <topology evidence="1">Multi-pass membrane protein</topology>
    </subcellularLocation>
</comment>
<gene>
    <name evidence="8" type="ORF">ACHHYP_12932</name>
</gene>
<feature type="transmembrane region" description="Helical" evidence="7">
    <location>
        <begin position="187"/>
        <end position="214"/>
    </location>
</feature>
<dbReference type="PANTHER" id="PTHR31585">
    <property type="entry name" value="FOLATE-BIOPTERIN TRANSPORTER 1, CHLOROPLASTIC"/>
    <property type="match status" value="1"/>
</dbReference>
<feature type="transmembrane region" description="Helical" evidence="7">
    <location>
        <begin position="226"/>
        <end position="247"/>
    </location>
</feature>
<name>A0A1V9ZG32_ACHHY</name>
<feature type="transmembrane region" description="Helical" evidence="7">
    <location>
        <begin position="126"/>
        <end position="147"/>
    </location>
</feature>
<dbReference type="Gene3D" id="1.20.1250.20">
    <property type="entry name" value="MFS general substrate transporter like domains"/>
    <property type="match status" value="1"/>
</dbReference>
<evidence type="ECO:0000256" key="3">
    <source>
        <dbReference type="ARBA" id="ARBA00022448"/>
    </source>
</evidence>
<dbReference type="OrthoDB" id="430647at2759"/>
<feature type="transmembrane region" description="Helical" evidence="7">
    <location>
        <begin position="484"/>
        <end position="504"/>
    </location>
</feature>
<dbReference type="Pfam" id="PF03092">
    <property type="entry name" value="BT1"/>
    <property type="match status" value="1"/>
</dbReference>
<dbReference type="GO" id="GO:0016020">
    <property type="term" value="C:membrane"/>
    <property type="evidence" value="ECO:0007669"/>
    <property type="project" value="UniProtKB-SubCell"/>
</dbReference>
<feature type="transmembrane region" description="Helical" evidence="7">
    <location>
        <begin position="57"/>
        <end position="74"/>
    </location>
</feature>
<dbReference type="SUPFAM" id="SSF103473">
    <property type="entry name" value="MFS general substrate transporter"/>
    <property type="match status" value="1"/>
</dbReference>
<keyword evidence="5 7" id="KW-1133">Transmembrane helix</keyword>
<keyword evidence="3" id="KW-0813">Transport</keyword>
<feature type="transmembrane region" description="Helical" evidence="7">
    <location>
        <begin position="263"/>
        <end position="283"/>
    </location>
</feature>
<reference evidence="8 9" key="1">
    <citation type="journal article" date="2014" name="Genome Biol. Evol.">
        <title>The secreted proteins of Achlya hypogyna and Thraustotheca clavata identify the ancestral oomycete secretome and reveal gene acquisitions by horizontal gene transfer.</title>
        <authorList>
            <person name="Misner I."/>
            <person name="Blouin N."/>
            <person name="Leonard G."/>
            <person name="Richards T.A."/>
            <person name="Lane C.E."/>
        </authorList>
    </citation>
    <scope>NUCLEOTIDE SEQUENCE [LARGE SCALE GENOMIC DNA]</scope>
    <source>
        <strain evidence="8 9">ATCC 48635</strain>
    </source>
</reference>
<dbReference type="STRING" id="1202772.A0A1V9ZG32"/>
<dbReference type="InterPro" id="IPR036259">
    <property type="entry name" value="MFS_trans_sf"/>
</dbReference>
<keyword evidence="4 7" id="KW-0812">Transmembrane</keyword>
<evidence type="ECO:0000256" key="1">
    <source>
        <dbReference type="ARBA" id="ARBA00004141"/>
    </source>
</evidence>
<keyword evidence="9" id="KW-1185">Reference proteome</keyword>